<dbReference type="Gene3D" id="1.10.260.40">
    <property type="entry name" value="lambda repressor-like DNA-binding domains"/>
    <property type="match status" value="1"/>
</dbReference>
<evidence type="ECO:0000259" key="2">
    <source>
        <dbReference type="PROSITE" id="PS50943"/>
    </source>
</evidence>
<dbReference type="GO" id="GO:0003700">
    <property type="term" value="F:DNA-binding transcription factor activity"/>
    <property type="evidence" value="ECO:0007669"/>
    <property type="project" value="TreeGrafter"/>
</dbReference>
<dbReference type="AlphaFoldDB" id="A0A845F176"/>
<reference evidence="3 4" key="1">
    <citation type="submission" date="2019-11" db="EMBL/GenBank/DDBJ databases">
        <title>Genome sequences of 17 halophilic strains isolated from different environments.</title>
        <authorList>
            <person name="Furrow R.E."/>
        </authorList>
    </citation>
    <scope>NUCLEOTIDE SEQUENCE [LARGE SCALE GENOMIC DNA]</scope>
    <source>
        <strain evidence="3 4">22506_14_FS</strain>
    </source>
</reference>
<dbReference type="SMART" id="SM00530">
    <property type="entry name" value="HTH_XRE"/>
    <property type="match status" value="1"/>
</dbReference>
<accession>A0A845F176</accession>
<name>A0A845F176_9BACL</name>
<protein>
    <submittedName>
        <fullName evidence="3">Helix-turn-helix domain-containing protein</fullName>
    </submittedName>
</protein>
<dbReference type="RefSeq" id="WP_160919981.1">
    <property type="nucleotide sequence ID" value="NZ_WMEY01000004.1"/>
</dbReference>
<evidence type="ECO:0000313" key="4">
    <source>
        <dbReference type="Proteomes" id="UP000447833"/>
    </source>
</evidence>
<dbReference type="GO" id="GO:0003677">
    <property type="term" value="F:DNA binding"/>
    <property type="evidence" value="ECO:0007669"/>
    <property type="project" value="UniProtKB-KW"/>
</dbReference>
<dbReference type="InterPro" id="IPR013096">
    <property type="entry name" value="Cupin_2"/>
</dbReference>
<dbReference type="Pfam" id="PF07883">
    <property type="entry name" value="Cupin_2"/>
    <property type="match status" value="1"/>
</dbReference>
<dbReference type="InterPro" id="IPR050807">
    <property type="entry name" value="TransReg_Diox_bact_type"/>
</dbReference>
<dbReference type="InterPro" id="IPR014710">
    <property type="entry name" value="RmlC-like_jellyroll"/>
</dbReference>
<dbReference type="PANTHER" id="PTHR46797">
    <property type="entry name" value="HTH-TYPE TRANSCRIPTIONAL REGULATOR"/>
    <property type="match status" value="1"/>
</dbReference>
<dbReference type="SUPFAM" id="SSF51182">
    <property type="entry name" value="RmlC-like cupins"/>
    <property type="match status" value="1"/>
</dbReference>
<sequence length="196" mass="21964">MSDQRETNAQKLAQQVGATLRSIRKEREMSLQDLAEVTDVSKLTLGKIERGEANPSLTVIWKIANGLSIPISSLLAEKEEVVISRKNKGNKVLSSNEDLTLEPMFTNSGYGSLETHRAFLKPGGQYYAEAHQEGVVEYVTVMEGKATVQVLEETFELNMYDSIKFKADQRHGYLNPNLHPAVLHFVMIYPNAKQQP</sequence>
<feature type="domain" description="HTH cro/C1-type" evidence="2">
    <location>
        <begin position="20"/>
        <end position="74"/>
    </location>
</feature>
<dbReference type="Proteomes" id="UP000447833">
    <property type="component" value="Unassembled WGS sequence"/>
</dbReference>
<proteinExistence type="predicted"/>
<evidence type="ECO:0000313" key="3">
    <source>
        <dbReference type="EMBL" id="MYL64539.1"/>
    </source>
</evidence>
<dbReference type="EMBL" id="WMEY01000004">
    <property type="protein sequence ID" value="MYL64539.1"/>
    <property type="molecule type" value="Genomic_DNA"/>
</dbReference>
<gene>
    <name evidence="3" type="ORF">GLW07_14365</name>
</gene>
<dbReference type="GO" id="GO:0005829">
    <property type="term" value="C:cytosol"/>
    <property type="evidence" value="ECO:0007669"/>
    <property type="project" value="TreeGrafter"/>
</dbReference>
<evidence type="ECO:0000256" key="1">
    <source>
        <dbReference type="ARBA" id="ARBA00023125"/>
    </source>
</evidence>
<dbReference type="CDD" id="cd00093">
    <property type="entry name" value="HTH_XRE"/>
    <property type="match status" value="1"/>
</dbReference>
<dbReference type="Gene3D" id="2.60.120.10">
    <property type="entry name" value="Jelly Rolls"/>
    <property type="match status" value="1"/>
</dbReference>
<keyword evidence="1" id="KW-0238">DNA-binding</keyword>
<dbReference type="InterPro" id="IPR010982">
    <property type="entry name" value="Lambda_DNA-bd_dom_sf"/>
</dbReference>
<organism evidence="3 4">
    <name type="scientific">Guptibacillus hwajinpoensis</name>
    <dbReference type="NCBI Taxonomy" id="208199"/>
    <lineage>
        <taxon>Bacteria</taxon>
        <taxon>Bacillati</taxon>
        <taxon>Bacillota</taxon>
        <taxon>Bacilli</taxon>
        <taxon>Bacillales</taxon>
        <taxon>Guptibacillaceae</taxon>
        <taxon>Guptibacillus</taxon>
    </lineage>
</organism>
<dbReference type="PROSITE" id="PS50943">
    <property type="entry name" value="HTH_CROC1"/>
    <property type="match status" value="1"/>
</dbReference>
<dbReference type="Pfam" id="PF01381">
    <property type="entry name" value="HTH_3"/>
    <property type="match status" value="1"/>
</dbReference>
<dbReference type="PANTHER" id="PTHR46797:SF24">
    <property type="entry name" value="DNA-BINDING PHAGE PROTEIN"/>
    <property type="match status" value="1"/>
</dbReference>
<dbReference type="InterPro" id="IPR011051">
    <property type="entry name" value="RmlC_Cupin_sf"/>
</dbReference>
<dbReference type="CDD" id="cd02209">
    <property type="entry name" value="cupin_XRE_C"/>
    <property type="match status" value="1"/>
</dbReference>
<dbReference type="SUPFAM" id="SSF47413">
    <property type="entry name" value="lambda repressor-like DNA-binding domains"/>
    <property type="match status" value="1"/>
</dbReference>
<comment type="caution">
    <text evidence="3">The sequence shown here is derived from an EMBL/GenBank/DDBJ whole genome shotgun (WGS) entry which is preliminary data.</text>
</comment>
<dbReference type="InterPro" id="IPR001387">
    <property type="entry name" value="Cro/C1-type_HTH"/>
</dbReference>